<proteinExistence type="predicted"/>
<protein>
    <recommendedName>
        <fullName evidence="4">Interleukin-26</fullName>
    </recommendedName>
</protein>
<keyword evidence="1" id="KW-0732">Signal</keyword>
<dbReference type="EMBL" id="OW240914">
    <property type="protein sequence ID" value="CAH2277837.1"/>
    <property type="molecule type" value="Genomic_DNA"/>
</dbReference>
<reference evidence="2" key="1">
    <citation type="submission" date="2022-03" db="EMBL/GenBank/DDBJ databases">
        <authorList>
            <person name="Alioto T."/>
            <person name="Alioto T."/>
            <person name="Gomez Garrido J."/>
        </authorList>
    </citation>
    <scope>NUCLEOTIDE SEQUENCE</scope>
</reference>
<feature type="signal peptide" evidence="1">
    <location>
        <begin position="1"/>
        <end position="18"/>
    </location>
</feature>
<keyword evidence="3" id="KW-1185">Reference proteome</keyword>
<evidence type="ECO:0008006" key="4">
    <source>
        <dbReference type="Google" id="ProtNLM"/>
    </source>
</evidence>
<evidence type="ECO:0000313" key="2">
    <source>
        <dbReference type="EMBL" id="CAH2277837.1"/>
    </source>
</evidence>
<sequence>MRLAFVCLCLFLIKLAFCQNTHNCTIRSRYSKCDYHRLLYFTNMSEIPVKDNFRILLYHHHFIKLKVKQKICLLKRILAFYELVFEKVFTTKVPVQTIYAVKDLLQVLGGRCLKCHGCQNVFQNRVQVNGKLQITKRYTHSCSRFTNLVMLRQP</sequence>
<dbReference type="AlphaFoldDB" id="A0AAD1W1D4"/>
<evidence type="ECO:0000313" key="3">
    <source>
        <dbReference type="Proteomes" id="UP001295444"/>
    </source>
</evidence>
<accession>A0AAD1W1D4</accession>
<feature type="chain" id="PRO_5041944688" description="Interleukin-26" evidence="1">
    <location>
        <begin position="19"/>
        <end position="154"/>
    </location>
</feature>
<name>A0AAD1W1D4_PELCU</name>
<organism evidence="2 3">
    <name type="scientific">Pelobates cultripes</name>
    <name type="common">Western spadefoot toad</name>
    <dbReference type="NCBI Taxonomy" id="61616"/>
    <lineage>
        <taxon>Eukaryota</taxon>
        <taxon>Metazoa</taxon>
        <taxon>Chordata</taxon>
        <taxon>Craniata</taxon>
        <taxon>Vertebrata</taxon>
        <taxon>Euteleostomi</taxon>
        <taxon>Amphibia</taxon>
        <taxon>Batrachia</taxon>
        <taxon>Anura</taxon>
        <taxon>Pelobatoidea</taxon>
        <taxon>Pelobatidae</taxon>
        <taxon>Pelobates</taxon>
    </lineage>
</organism>
<evidence type="ECO:0000256" key="1">
    <source>
        <dbReference type="SAM" id="SignalP"/>
    </source>
</evidence>
<gene>
    <name evidence="2" type="ORF">PECUL_23A018007</name>
</gene>
<dbReference type="Proteomes" id="UP001295444">
    <property type="component" value="Chromosome 03"/>
</dbReference>